<proteinExistence type="predicted"/>
<evidence type="ECO:0000313" key="7">
    <source>
        <dbReference type="EMBL" id="KAF5367321.1"/>
    </source>
</evidence>
<dbReference type="AlphaFoldDB" id="A0A8H5GLN5"/>
<dbReference type="Pfam" id="PF00335">
    <property type="entry name" value="Tetraspanin"/>
    <property type="match status" value="1"/>
</dbReference>
<organism evidence="7 8">
    <name type="scientific">Collybiopsis confluens</name>
    <dbReference type="NCBI Taxonomy" id="2823264"/>
    <lineage>
        <taxon>Eukaryota</taxon>
        <taxon>Fungi</taxon>
        <taxon>Dikarya</taxon>
        <taxon>Basidiomycota</taxon>
        <taxon>Agaricomycotina</taxon>
        <taxon>Agaricomycetes</taxon>
        <taxon>Agaricomycetidae</taxon>
        <taxon>Agaricales</taxon>
        <taxon>Marasmiineae</taxon>
        <taxon>Omphalotaceae</taxon>
        <taxon>Collybiopsis</taxon>
    </lineage>
</organism>
<evidence type="ECO:0000313" key="8">
    <source>
        <dbReference type="Proteomes" id="UP000518752"/>
    </source>
</evidence>
<accession>A0A8H5GLN5</accession>
<protein>
    <recommendedName>
        <fullName evidence="9">Tetraspanin Tsp2</fullName>
    </recommendedName>
</protein>
<evidence type="ECO:0000256" key="5">
    <source>
        <dbReference type="SAM" id="MobiDB-lite"/>
    </source>
</evidence>
<feature type="region of interest" description="Disordered" evidence="5">
    <location>
        <begin position="440"/>
        <end position="459"/>
    </location>
</feature>
<dbReference type="EMBL" id="JAACJN010000143">
    <property type="protein sequence ID" value="KAF5367321.1"/>
    <property type="molecule type" value="Genomic_DNA"/>
</dbReference>
<keyword evidence="8" id="KW-1185">Reference proteome</keyword>
<keyword evidence="2 6" id="KW-0812">Transmembrane</keyword>
<dbReference type="OrthoDB" id="2156690at2759"/>
<comment type="subcellular location">
    <subcellularLocation>
        <location evidence="1">Membrane</location>
        <topology evidence="1">Multi-pass membrane protein</topology>
    </subcellularLocation>
</comment>
<evidence type="ECO:0008006" key="9">
    <source>
        <dbReference type="Google" id="ProtNLM"/>
    </source>
</evidence>
<evidence type="ECO:0000256" key="1">
    <source>
        <dbReference type="ARBA" id="ARBA00004141"/>
    </source>
</evidence>
<feature type="transmembrane region" description="Helical" evidence="6">
    <location>
        <begin position="281"/>
        <end position="303"/>
    </location>
</feature>
<reference evidence="7 8" key="1">
    <citation type="journal article" date="2020" name="ISME J.">
        <title>Uncovering the hidden diversity of litter-decomposition mechanisms in mushroom-forming fungi.</title>
        <authorList>
            <person name="Floudas D."/>
            <person name="Bentzer J."/>
            <person name="Ahren D."/>
            <person name="Johansson T."/>
            <person name="Persson P."/>
            <person name="Tunlid A."/>
        </authorList>
    </citation>
    <scope>NUCLEOTIDE SEQUENCE [LARGE SCALE GENOMIC DNA]</scope>
    <source>
        <strain evidence="7 8">CBS 406.79</strain>
    </source>
</reference>
<dbReference type="InterPro" id="IPR018499">
    <property type="entry name" value="Tetraspanin/Peripherin"/>
</dbReference>
<dbReference type="Proteomes" id="UP000518752">
    <property type="component" value="Unassembled WGS sequence"/>
</dbReference>
<feature type="transmembrane region" description="Helical" evidence="6">
    <location>
        <begin position="208"/>
        <end position="233"/>
    </location>
</feature>
<feature type="transmembrane region" description="Helical" evidence="6">
    <location>
        <begin position="253"/>
        <end position="274"/>
    </location>
</feature>
<dbReference type="GO" id="GO:0016020">
    <property type="term" value="C:membrane"/>
    <property type="evidence" value="ECO:0007669"/>
    <property type="project" value="UniProtKB-SubCell"/>
</dbReference>
<keyword evidence="3 6" id="KW-1133">Transmembrane helix</keyword>
<comment type="caution">
    <text evidence="7">The sequence shown here is derived from an EMBL/GenBank/DDBJ whole genome shotgun (WGS) entry which is preliminary data.</text>
</comment>
<evidence type="ECO:0000256" key="3">
    <source>
        <dbReference type="ARBA" id="ARBA00022989"/>
    </source>
</evidence>
<evidence type="ECO:0000256" key="4">
    <source>
        <dbReference type="ARBA" id="ARBA00023136"/>
    </source>
</evidence>
<name>A0A8H5GLN5_9AGAR</name>
<feature type="compositionally biased region" description="Polar residues" evidence="5">
    <location>
        <begin position="98"/>
        <end position="110"/>
    </location>
</feature>
<sequence>MGALEVAHFYPKDPLQNRHVEELIMFTGNPTMRCRSGNYPPNDQLQGFDQSPSVCLVLSNSSEVTVKEDFSLTASRNPSRHYGLCIDPSDSRPHTKGVPNTSRSNTLTVTSPAFFNDGQPLSRHNSSGSCTTLVADHDQLISSLKTTEKFTNKWPRPKSLKILNANGIGGLSWRNRKGIGTVEEAVSELEEGYGLGFDSIDKWTWFKWCLVVSVTSALCYGSSAMVCAILTWFKSESWNNADVMYVTDSDILILLSLSASILMFAALVGLVGTLLNSRPILAVYTLLLWPSLISMLAVGYTSYKRYAFSLDLKLNFAWSQYYTPLGRLMIQNSLRCCGYYDPLHEAIISSRCYPRTPLPGCKGILYRFERENLSLIWSVTFSILPLHLINIAVALLCANHVTHVFGKGITPKRYRLTEQDVKADKEKIWEEMKKMDVERVRRPGHSRASSNTTFREDREERKWLLETDSF</sequence>
<feature type="transmembrane region" description="Helical" evidence="6">
    <location>
        <begin position="375"/>
        <end position="398"/>
    </location>
</feature>
<gene>
    <name evidence="7" type="ORF">D9757_010091</name>
</gene>
<evidence type="ECO:0000256" key="6">
    <source>
        <dbReference type="SAM" id="Phobius"/>
    </source>
</evidence>
<keyword evidence="4 6" id="KW-0472">Membrane</keyword>
<evidence type="ECO:0000256" key="2">
    <source>
        <dbReference type="ARBA" id="ARBA00022692"/>
    </source>
</evidence>
<feature type="region of interest" description="Disordered" evidence="5">
    <location>
        <begin position="83"/>
        <end position="110"/>
    </location>
</feature>